<reference evidence="16" key="1">
    <citation type="journal article" date="2022" name="Microb. Genom.">
        <title>A global pangenome for the wheat fungal pathogen Pyrenophora tritici-repentis and prediction of effector protein structural homology.</title>
        <authorList>
            <person name="Moolhuijzen P.M."/>
            <person name="See P.T."/>
            <person name="Shi G."/>
            <person name="Powell H.R."/>
            <person name="Cockram J."/>
            <person name="Jorgensen L.N."/>
            <person name="Benslimane H."/>
            <person name="Strelkov S.E."/>
            <person name="Turner J."/>
            <person name="Liu Z."/>
            <person name="Moffat C.S."/>
        </authorList>
    </citation>
    <scope>NUCLEOTIDE SEQUENCE [LARGE SCALE GENOMIC DNA]</scope>
</reference>
<dbReference type="InterPro" id="IPR006215">
    <property type="entry name" value="Glyco_hydro_melibiase"/>
</dbReference>
<keyword evidence="7" id="KW-0732">Signal</keyword>
<dbReference type="SUPFAM" id="SSF51445">
    <property type="entry name" value="(Trans)glycosidases"/>
    <property type="match status" value="1"/>
</dbReference>
<keyword evidence="8 13" id="KW-0378">Hydrolase</keyword>
<dbReference type="InterPro" id="IPR002241">
    <property type="entry name" value="Glyco_hydro_27"/>
</dbReference>
<dbReference type="GO" id="GO:0005995">
    <property type="term" value="P:melibiose catabolic process"/>
    <property type="evidence" value="ECO:0007669"/>
    <property type="project" value="UniProtKB-ARBA"/>
</dbReference>
<dbReference type="GO" id="GO:0008270">
    <property type="term" value="F:zinc ion binding"/>
    <property type="evidence" value="ECO:0007669"/>
    <property type="project" value="InterPro"/>
</dbReference>
<dbReference type="InterPro" id="IPR041233">
    <property type="entry name" value="Melibiase_C"/>
</dbReference>
<comment type="catalytic activity">
    <reaction evidence="1 13">
        <text>Hydrolysis of terminal, non-reducing alpha-D-galactose residues in alpha-D-galactosides, including galactose oligosaccharides, galactomannans and galactolipids.</text>
        <dbReference type="EC" id="3.2.1.22"/>
    </reaction>
</comment>
<dbReference type="SMART" id="SM00906">
    <property type="entry name" value="Fungal_trans"/>
    <property type="match status" value="1"/>
</dbReference>
<proteinExistence type="inferred from homology"/>
<accession>A0A922SRU8</accession>
<keyword evidence="12 13" id="KW-0326">Glycosidase</keyword>
<evidence type="ECO:0000256" key="1">
    <source>
        <dbReference type="ARBA" id="ARBA00001255"/>
    </source>
</evidence>
<dbReference type="EC" id="3.2.1.22" evidence="5 13"/>
<evidence type="ECO:0000256" key="13">
    <source>
        <dbReference type="RuleBase" id="RU361168"/>
    </source>
</evidence>
<dbReference type="AlphaFoldDB" id="A0A922SRU8"/>
<dbReference type="InterPro" id="IPR017853">
    <property type="entry name" value="GH"/>
</dbReference>
<dbReference type="SUPFAM" id="SSF51011">
    <property type="entry name" value="Glycosyl hydrolase domain"/>
    <property type="match status" value="1"/>
</dbReference>
<evidence type="ECO:0000256" key="4">
    <source>
        <dbReference type="ARBA" id="ARBA00009743"/>
    </source>
</evidence>
<dbReference type="InterPro" id="IPR013785">
    <property type="entry name" value="Aldolase_TIM"/>
</dbReference>
<dbReference type="PANTHER" id="PTHR11452:SF75">
    <property type="entry name" value="ALPHA-GALACTOSIDASE MEL1"/>
    <property type="match status" value="1"/>
</dbReference>
<dbReference type="PRINTS" id="PR00740">
    <property type="entry name" value="GLHYDRLASE27"/>
</dbReference>
<evidence type="ECO:0000256" key="12">
    <source>
        <dbReference type="ARBA" id="ARBA00023295"/>
    </source>
</evidence>
<evidence type="ECO:0000256" key="10">
    <source>
        <dbReference type="ARBA" id="ARBA00023180"/>
    </source>
</evidence>
<dbReference type="InterPro" id="IPR013780">
    <property type="entry name" value="Glyco_hydro_b"/>
</dbReference>
<dbReference type="GO" id="GO:0004557">
    <property type="term" value="F:alpha-galactosidase activity"/>
    <property type="evidence" value="ECO:0007669"/>
    <property type="project" value="UniProtKB-EC"/>
</dbReference>
<name>A0A922SRU8_9PLEO</name>
<evidence type="ECO:0000313" key="16">
    <source>
        <dbReference type="Proteomes" id="UP000249757"/>
    </source>
</evidence>
<dbReference type="GO" id="GO:0006351">
    <property type="term" value="P:DNA-templated transcription"/>
    <property type="evidence" value="ECO:0007669"/>
    <property type="project" value="InterPro"/>
</dbReference>
<sequence>MALRRELVELYFEYIHDQFHSMYHKASFMDDVVNDRVPVIVLLALFALSARFSTSDVFSGTDPRLRGEVYREASERLFSIRHLTPTTVQVCLLLGAYAAASGDTDVENMYYSTAGRMCLVLDLPNRPVTSLVEREVNIRMWWAICMVDVWSSAAVRMPRIMPFDYAVPFPIDEIPFSSMTTDVRCDFIENPSSVASPLLAEMIKLNRILSKIIDFNRTCVSEHLDGIPLEKGIRELSRDLDVWLENLPQRMHDTPANFEYFASHGLGRMFAAVYLGYYHYGQLLNYQFLSSSIEAPADSARYADACKQHAARLCSLVYRSHSTPGSEVLYSAVSHILVIASTIQIHTLLFSGDEGQIRISKTRLERNFEMLLRLRTYWPSVDGAMSRLRAFHQTCLRSKETSFVLDRWLLRFLVQFAPHMELEPRDNDPEYKALLALSRHYSENAIPLFLDPTVTESLSQELDDRNAERSDNEYKVDGGVKMSLDVSGGKLADFSQLAVPSTPHGATAISNGLAITPPMGWNNWNAFGCDVSENLLLTTSAQIVSLGLRDLGYDYVVLDDCWQDPKGRDKKGKLQPALDKFPNGLNSISDHLHSQNLKFGMYSSAGEMTCARFEGSLDHEVDDAKSFAGWGVDMLKYDSCYHLGRVGTPSVSFNRFKAMSDALKATGRNILLNLCNWGEDLVHTWGMSISNSWRITGDIYDSFTRPDDLCGCNSVSPGDVNCIAPGTHCSVLFILNKVAPFADRSIPGGWSDLDMLEVGQGGMTDEEYKAHFALWAALKSPLFLGNDLRAMPASALTIINNPAIIALSQDPHGRSVTRVRRDTAGVAKDKWGVGETHVWAGHLHNGDEAVILLNAGGEDTQMNVSLAEIFIPYGSGGSAPHVKYDWAIHDLWAHRMFDATAEALLAAADDDSQRASILAKANWYNATEVPYAKGLAQGDGRLFGEKIGVVGAGGVLKADVKSHAARVFRLRRIAEEGDAFEAKSISREDGVDEKDEL</sequence>
<keyword evidence="10" id="KW-0325">Glycoprotein</keyword>
<evidence type="ECO:0000313" key="15">
    <source>
        <dbReference type="EMBL" id="KAI1514571.1"/>
    </source>
</evidence>
<dbReference type="InterPro" id="IPR000111">
    <property type="entry name" value="Glyco_hydro_27/36_CS"/>
</dbReference>
<protein>
    <recommendedName>
        <fullName evidence="5 13">Alpha-galactosidase</fullName>
        <ecNumber evidence="5 13">3.2.1.22</ecNumber>
    </recommendedName>
    <alternativeName>
        <fullName evidence="13">Melibiase</fullName>
    </alternativeName>
</protein>
<dbReference type="GO" id="GO:0003677">
    <property type="term" value="F:DNA binding"/>
    <property type="evidence" value="ECO:0007669"/>
    <property type="project" value="InterPro"/>
</dbReference>
<evidence type="ECO:0000256" key="11">
    <source>
        <dbReference type="ARBA" id="ARBA00023242"/>
    </source>
</evidence>
<dbReference type="Gene3D" id="3.20.20.70">
    <property type="entry name" value="Aldolase class I"/>
    <property type="match status" value="1"/>
</dbReference>
<evidence type="ECO:0000256" key="2">
    <source>
        <dbReference type="ARBA" id="ARBA00003969"/>
    </source>
</evidence>
<comment type="caution">
    <text evidence="15">The sequence shown here is derived from an EMBL/GenBank/DDBJ whole genome shotgun (WGS) entry which is preliminary data.</text>
</comment>
<dbReference type="CDD" id="cd14792">
    <property type="entry name" value="GH27"/>
    <property type="match status" value="1"/>
</dbReference>
<dbReference type="Pfam" id="PF16499">
    <property type="entry name" value="Melibiase_2"/>
    <property type="match status" value="1"/>
</dbReference>
<dbReference type="GO" id="GO:0005576">
    <property type="term" value="C:extracellular region"/>
    <property type="evidence" value="ECO:0007669"/>
    <property type="project" value="UniProtKB-SubCell"/>
</dbReference>
<dbReference type="PROSITE" id="PS00512">
    <property type="entry name" value="ALPHA_GALACTOSIDASE"/>
    <property type="match status" value="1"/>
</dbReference>
<evidence type="ECO:0000256" key="5">
    <source>
        <dbReference type="ARBA" id="ARBA00012755"/>
    </source>
</evidence>
<keyword evidence="9 13" id="KW-1015">Disulfide bond</keyword>
<keyword evidence="16" id="KW-1185">Reference proteome</keyword>
<keyword evidence="11" id="KW-0539">Nucleus</keyword>
<dbReference type="PRINTS" id="PR00748">
    <property type="entry name" value="MELIBIASE"/>
</dbReference>
<dbReference type="EMBL" id="NRDI02000007">
    <property type="protein sequence ID" value="KAI1514571.1"/>
    <property type="molecule type" value="Genomic_DNA"/>
</dbReference>
<comment type="function">
    <text evidence="2">Hydrolyzes a variety of simple alpha-D-galactoside as well as more complex molecules such as oligosaccharides and polysaccharides.</text>
</comment>
<keyword evidence="6" id="KW-0964">Secreted</keyword>
<evidence type="ECO:0000256" key="7">
    <source>
        <dbReference type="ARBA" id="ARBA00022729"/>
    </source>
</evidence>
<dbReference type="FunFam" id="3.20.20.70:FF:000202">
    <property type="entry name" value="Alpha-galactosidase"/>
    <property type="match status" value="1"/>
</dbReference>
<evidence type="ECO:0000256" key="9">
    <source>
        <dbReference type="ARBA" id="ARBA00023157"/>
    </source>
</evidence>
<dbReference type="InterPro" id="IPR007219">
    <property type="entry name" value="XnlR_reg_dom"/>
</dbReference>
<dbReference type="Proteomes" id="UP000249757">
    <property type="component" value="Unassembled WGS sequence"/>
</dbReference>
<evidence type="ECO:0000256" key="6">
    <source>
        <dbReference type="ARBA" id="ARBA00022525"/>
    </source>
</evidence>
<dbReference type="Pfam" id="PF04082">
    <property type="entry name" value="Fungal_trans"/>
    <property type="match status" value="1"/>
</dbReference>
<dbReference type="PANTHER" id="PTHR11452">
    <property type="entry name" value="ALPHA-GALACTOSIDASE/ALPHA-N-ACETYLGALACTOSAMINIDASE"/>
    <property type="match status" value="1"/>
</dbReference>
<gene>
    <name evidence="15" type="ORF">Ptr86124_005894</name>
</gene>
<dbReference type="Gene3D" id="2.60.40.1180">
    <property type="entry name" value="Golgi alpha-mannosidase II"/>
    <property type="match status" value="1"/>
</dbReference>
<comment type="subcellular location">
    <subcellularLocation>
        <location evidence="3">Secreted</location>
    </subcellularLocation>
</comment>
<evidence type="ECO:0000259" key="14">
    <source>
        <dbReference type="SMART" id="SM00906"/>
    </source>
</evidence>
<dbReference type="Pfam" id="PF17801">
    <property type="entry name" value="Melibiase_C"/>
    <property type="match status" value="1"/>
</dbReference>
<evidence type="ECO:0000256" key="3">
    <source>
        <dbReference type="ARBA" id="ARBA00004613"/>
    </source>
</evidence>
<organism evidence="15 16">
    <name type="scientific">Pyrenophora tritici-repentis</name>
    <dbReference type="NCBI Taxonomy" id="45151"/>
    <lineage>
        <taxon>Eukaryota</taxon>
        <taxon>Fungi</taxon>
        <taxon>Dikarya</taxon>
        <taxon>Ascomycota</taxon>
        <taxon>Pezizomycotina</taxon>
        <taxon>Dothideomycetes</taxon>
        <taxon>Pleosporomycetidae</taxon>
        <taxon>Pleosporales</taxon>
        <taxon>Pleosporineae</taxon>
        <taxon>Pleosporaceae</taxon>
        <taxon>Pyrenophora</taxon>
    </lineage>
</organism>
<evidence type="ECO:0000256" key="8">
    <source>
        <dbReference type="ARBA" id="ARBA00022801"/>
    </source>
</evidence>
<comment type="similarity">
    <text evidence="4 13">Belongs to the glycosyl hydrolase 27 family.</text>
</comment>
<dbReference type="CDD" id="cd12148">
    <property type="entry name" value="fungal_TF_MHR"/>
    <property type="match status" value="1"/>
</dbReference>
<feature type="domain" description="Xylanolytic transcriptional activator regulatory" evidence="14">
    <location>
        <begin position="107"/>
        <end position="176"/>
    </location>
</feature>